<keyword evidence="3" id="KW-1185">Reference proteome</keyword>
<evidence type="ECO:0000259" key="1">
    <source>
        <dbReference type="Pfam" id="PF12680"/>
    </source>
</evidence>
<comment type="caution">
    <text evidence="2">The sequence shown here is derived from an EMBL/GenBank/DDBJ whole genome shotgun (WGS) entry which is preliminary data.</text>
</comment>
<dbReference type="PROSITE" id="PS51318">
    <property type="entry name" value="TAT"/>
    <property type="match status" value="1"/>
</dbReference>
<dbReference type="InterPro" id="IPR037401">
    <property type="entry name" value="SnoaL-like"/>
</dbReference>
<reference evidence="2" key="1">
    <citation type="journal article" date="2020" name="bioRxiv">
        <title>Comparative genomics of Chlamydomonas.</title>
        <authorList>
            <person name="Craig R.J."/>
            <person name="Hasan A.R."/>
            <person name="Ness R.W."/>
            <person name="Keightley P.D."/>
        </authorList>
    </citation>
    <scope>NUCLEOTIDE SEQUENCE</scope>
    <source>
        <strain evidence="2">SAG 7.73</strain>
    </source>
</reference>
<dbReference type="OrthoDB" id="538402at2759"/>
<evidence type="ECO:0000313" key="2">
    <source>
        <dbReference type="EMBL" id="KAG2428156.1"/>
    </source>
</evidence>
<dbReference type="InterPro" id="IPR006311">
    <property type="entry name" value="TAT_signal"/>
</dbReference>
<protein>
    <recommendedName>
        <fullName evidence="1">SnoaL-like domain-containing protein</fullName>
    </recommendedName>
</protein>
<proteinExistence type="predicted"/>
<dbReference type="Gene3D" id="3.10.450.50">
    <property type="match status" value="1"/>
</dbReference>
<accession>A0A835VWX9</accession>
<dbReference type="AlphaFoldDB" id="A0A835VWX9"/>
<organism evidence="2 3">
    <name type="scientific">Chlamydomonas incerta</name>
    <dbReference type="NCBI Taxonomy" id="51695"/>
    <lineage>
        <taxon>Eukaryota</taxon>
        <taxon>Viridiplantae</taxon>
        <taxon>Chlorophyta</taxon>
        <taxon>core chlorophytes</taxon>
        <taxon>Chlorophyceae</taxon>
        <taxon>CS clade</taxon>
        <taxon>Chlamydomonadales</taxon>
        <taxon>Chlamydomonadaceae</taxon>
        <taxon>Chlamydomonas</taxon>
    </lineage>
</organism>
<dbReference type="InterPro" id="IPR032710">
    <property type="entry name" value="NTF2-like_dom_sf"/>
</dbReference>
<dbReference type="SUPFAM" id="SSF54427">
    <property type="entry name" value="NTF2-like"/>
    <property type="match status" value="1"/>
</dbReference>
<dbReference type="Proteomes" id="UP000650467">
    <property type="component" value="Unassembled WGS sequence"/>
</dbReference>
<dbReference type="EMBL" id="JAEHOC010000036">
    <property type="protein sequence ID" value="KAG2428156.1"/>
    <property type="molecule type" value="Genomic_DNA"/>
</dbReference>
<evidence type="ECO:0000313" key="3">
    <source>
        <dbReference type="Proteomes" id="UP000650467"/>
    </source>
</evidence>
<dbReference type="PANTHER" id="PTHR41252:SF1">
    <property type="entry name" value="BLR2505 PROTEIN"/>
    <property type="match status" value="1"/>
</dbReference>
<feature type="domain" description="SnoaL-like" evidence="1">
    <location>
        <begin position="87"/>
        <end position="185"/>
    </location>
</feature>
<dbReference type="PANTHER" id="PTHR41252">
    <property type="entry name" value="BLR2505 PROTEIN"/>
    <property type="match status" value="1"/>
</dbReference>
<name>A0A835VWX9_CHLIN</name>
<dbReference type="Pfam" id="PF12680">
    <property type="entry name" value="SnoaL_2"/>
    <property type="match status" value="1"/>
</dbReference>
<gene>
    <name evidence="2" type="ORF">HXX76_011836</name>
</gene>
<sequence>MSVLAAPCHGRVAQVQASAAPRVSAPRSRRMRVVAAAQPEPMPRRDMLKAAFIGGLASSALGGVPQQAAAAAGPAATLGDAYAAYGAFAAGGDYSRLDAYFTNDTTWLSNVNGGFKGKGKADIQRFFAWNLATNDVSSFKPLQFIEQGNKVSALVAMAGTGKKTGKRYDTVLAHFATVEGGKITEFREFTTADWSEAVGDTPFPK</sequence>